<dbReference type="InterPro" id="IPR006059">
    <property type="entry name" value="SBP"/>
</dbReference>
<dbReference type="Gene3D" id="3.40.190.10">
    <property type="entry name" value="Periplasmic binding protein-like II"/>
    <property type="match status" value="2"/>
</dbReference>
<sequence>MRLSGFLAAASLVALTATFGPASAQDKTLYVAGYGGSFEKTMRDEVIPEFEKKHGVKVEYVAGNSTDTLAKLQAQKGNQQIDVALLDDGPMYQAIELGFCRKIDVLETGNLYDAARFKDDRAVAVGLVATGLMYNKDYFKKQGWAAPTSWADLEDPKYKGMIVIPPINNTYGLYTLLMFAKMNGGGEKDIEPGFEAMTEKVNDNVLAYEPSPGKMTELFQSGQAVLAVWGTGRVQSFVNTGFPVDFVYPKEGAVTLLASACPIEKPDASPLASEFIKTMLEPKVQLVLLRDYGYGPVNKNVEIPEDLGKIAPIGERVNALYTPDWAAINPQREDWTKRWNREVER</sequence>
<keyword evidence="1 3" id="KW-0732">Signal</keyword>
<evidence type="ECO:0000256" key="3">
    <source>
        <dbReference type="SAM" id="SignalP"/>
    </source>
</evidence>
<dbReference type="EMBL" id="BAAFZP010000002">
    <property type="protein sequence ID" value="GAB1584022.1"/>
    <property type="molecule type" value="Genomic_DNA"/>
</dbReference>
<dbReference type="Pfam" id="PF13416">
    <property type="entry name" value="SBP_bac_8"/>
    <property type="match status" value="1"/>
</dbReference>
<evidence type="ECO:0000256" key="2">
    <source>
        <dbReference type="ARBA" id="ARBA00022764"/>
    </source>
</evidence>
<name>A0ABQ0H524_9HYPH</name>
<protein>
    <submittedName>
        <fullName evidence="4">ABC transporter substrate-binding protein</fullName>
    </submittedName>
</protein>
<proteinExistence type="predicted"/>
<dbReference type="RefSeq" id="WP_407866525.1">
    <property type="nucleotide sequence ID" value="NZ_BAAFZP010000002.1"/>
</dbReference>
<evidence type="ECO:0000313" key="5">
    <source>
        <dbReference type="Proteomes" id="UP001628091"/>
    </source>
</evidence>
<comment type="caution">
    <text evidence="4">The sequence shown here is derived from an EMBL/GenBank/DDBJ whole genome shotgun (WGS) entry which is preliminary data.</text>
</comment>
<feature type="signal peptide" evidence="3">
    <location>
        <begin position="1"/>
        <end position="24"/>
    </location>
</feature>
<evidence type="ECO:0000313" key="4">
    <source>
        <dbReference type="EMBL" id="GAB1584022.1"/>
    </source>
</evidence>
<dbReference type="SUPFAM" id="SSF53850">
    <property type="entry name" value="Periplasmic binding protein-like II"/>
    <property type="match status" value="1"/>
</dbReference>
<keyword evidence="5" id="KW-1185">Reference proteome</keyword>
<dbReference type="Proteomes" id="UP001628091">
    <property type="component" value="Unassembled WGS sequence"/>
</dbReference>
<keyword evidence="2" id="KW-0574">Periplasm</keyword>
<reference evidence="4 5" key="1">
    <citation type="submission" date="2024-10" db="EMBL/GenBank/DDBJ databases">
        <title>Isolation, draft genome sequencing and identification of Phyllobacterium sp. NSA23, isolated from leaf soil.</title>
        <authorList>
            <person name="Akita H."/>
        </authorList>
    </citation>
    <scope>NUCLEOTIDE SEQUENCE [LARGE SCALE GENOMIC DNA]</scope>
    <source>
        <strain evidence="4 5">NSA23</strain>
    </source>
</reference>
<evidence type="ECO:0000256" key="1">
    <source>
        <dbReference type="ARBA" id="ARBA00022729"/>
    </source>
</evidence>
<dbReference type="PANTHER" id="PTHR30006:SF2">
    <property type="entry name" value="ABC TRANSPORTER SUBSTRATE-BINDING PROTEIN"/>
    <property type="match status" value="1"/>
</dbReference>
<dbReference type="CDD" id="cd13589">
    <property type="entry name" value="PBP2_polyamine_RpCGA009"/>
    <property type="match status" value="1"/>
</dbReference>
<accession>A0ABQ0H524</accession>
<gene>
    <name evidence="4" type="ORF">PPNSA23_39650</name>
</gene>
<organism evidence="4 5">
    <name type="scientific">Phyllobacterium phragmitis</name>
    <dbReference type="NCBI Taxonomy" id="2670329"/>
    <lineage>
        <taxon>Bacteria</taxon>
        <taxon>Pseudomonadati</taxon>
        <taxon>Pseudomonadota</taxon>
        <taxon>Alphaproteobacteria</taxon>
        <taxon>Hyphomicrobiales</taxon>
        <taxon>Phyllobacteriaceae</taxon>
        <taxon>Phyllobacterium</taxon>
    </lineage>
</organism>
<feature type="chain" id="PRO_5046455209" evidence="3">
    <location>
        <begin position="25"/>
        <end position="345"/>
    </location>
</feature>
<dbReference type="PANTHER" id="PTHR30006">
    <property type="entry name" value="THIAMINE-BINDING PERIPLASMIC PROTEIN-RELATED"/>
    <property type="match status" value="1"/>
</dbReference>